<name>A0A1I7RMH5_BURXY</name>
<evidence type="ECO:0000313" key="4">
    <source>
        <dbReference type="Proteomes" id="UP000659654"/>
    </source>
</evidence>
<dbReference type="WBParaSite" id="BXY_0191000.1">
    <property type="protein sequence ID" value="BXY_0191000.1"/>
    <property type="gene ID" value="BXY_0191000"/>
</dbReference>
<dbReference type="SMR" id="A0A1I7RMH5"/>
<protein>
    <submittedName>
        <fullName evidence="1">(pine wood nematode) hypothetical protein</fullName>
    </submittedName>
</protein>
<dbReference type="AlphaFoldDB" id="A0A1I7RMH5"/>
<dbReference type="EMBL" id="CAJFCV020000004">
    <property type="protein sequence ID" value="CAG9118499.1"/>
    <property type="molecule type" value="Genomic_DNA"/>
</dbReference>
<evidence type="ECO:0000313" key="3">
    <source>
        <dbReference type="Proteomes" id="UP000095284"/>
    </source>
</evidence>
<sequence length="73" mass="7811">MFQVSAEACRGSAEACRGSAEACRGSAEACRGSAEPSLGVPDYPTTLLDPVVTYYNLFLCIHLPYASYRSILC</sequence>
<reference evidence="5" key="1">
    <citation type="submission" date="2016-11" db="UniProtKB">
        <authorList>
            <consortium name="WormBaseParasite"/>
        </authorList>
    </citation>
    <scope>IDENTIFICATION</scope>
</reference>
<evidence type="ECO:0000313" key="2">
    <source>
        <dbReference type="EMBL" id="CAG9118499.1"/>
    </source>
</evidence>
<proteinExistence type="predicted"/>
<dbReference type="Proteomes" id="UP000582659">
    <property type="component" value="Unassembled WGS sequence"/>
</dbReference>
<dbReference type="EMBL" id="CAJFDI010000004">
    <property type="protein sequence ID" value="CAD5228065.1"/>
    <property type="molecule type" value="Genomic_DNA"/>
</dbReference>
<keyword evidence="4" id="KW-1185">Reference proteome</keyword>
<evidence type="ECO:0000313" key="1">
    <source>
        <dbReference type="EMBL" id="CAD5228065.1"/>
    </source>
</evidence>
<accession>A0A1I7RMH5</accession>
<evidence type="ECO:0000313" key="5">
    <source>
        <dbReference type="WBParaSite" id="BXY_0191000.1"/>
    </source>
</evidence>
<dbReference type="Proteomes" id="UP000095284">
    <property type="component" value="Unplaced"/>
</dbReference>
<gene>
    <name evidence="1" type="ORF">BXYJ_LOCUS10258</name>
</gene>
<dbReference type="Proteomes" id="UP000659654">
    <property type="component" value="Unassembled WGS sequence"/>
</dbReference>
<organism evidence="3 5">
    <name type="scientific">Bursaphelenchus xylophilus</name>
    <name type="common">Pinewood nematode worm</name>
    <name type="synonym">Aphelenchoides xylophilus</name>
    <dbReference type="NCBI Taxonomy" id="6326"/>
    <lineage>
        <taxon>Eukaryota</taxon>
        <taxon>Metazoa</taxon>
        <taxon>Ecdysozoa</taxon>
        <taxon>Nematoda</taxon>
        <taxon>Chromadorea</taxon>
        <taxon>Rhabditida</taxon>
        <taxon>Tylenchina</taxon>
        <taxon>Tylenchomorpha</taxon>
        <taxon>Aphelenchoidea</taxon>
        <taxon>Aphelenchoididae</taxon>
        <taxon>Bursaphelenchus</taxon>
    </lineage>
</organism>
<reference evidence="2" key="2">
    <citation type="submission" date="2020-08" db="EMBL/GenBank/DDBJ databases">
        <authorList>
            <person name="Kikuchi T."/>
        </authorList>
    </citation>
    <scope>NUCLEOTIDE SEQUENCE</scope>
    <source>
        <strain evidence="1">Ka4C1</strain>
    </source>
</reference>